<dbReference type="Gene3D" id="1.20.1080.10">
    <property type="entry name" value="Glycerol uptake facilitator protein"/>
    <property type="match status" value="1"/>
</dbReference>
<dbReference type="Pfam" id="PF01226">
    <property type="entry name" value="Form_Nir_trans"/>
    <property type="match status" value="1"/>
</dbReference>
<protein>
    <submittedName>
        <fullName evidence="7">Formate/nitrite transporter</fullName>
    </submittedName>
</protein>
<evidence type="ECO:0000256" key="2">
    <source>
        <dbReference type="ARBA" id="ARBA00022692"/>
    </source>
</evidence>
<dbReference type="eggNOG" id="arCOG03454">
    <property type="taxonomic scope" value="Archaea"/>
</dbReference>
<organism evidence="7 8">
    <name type="scientific">Halococcus morrhuae DSM 1307</name>
    <dbReference type="NCBI Taxonomy" id="931277"/>
    <lineage>
        <taxon>Archaea</taxon>
        <taxon>Methanobacteriati</taxon>
        <taxon>Methanobacteriota</taxon>
        <taxon>Stenosarchaea group</taxon>
        <taxon>Halobacteria</taxon>
        <taxon>Halobacteriales</taxon>
        <taxon>Halococcaceae</taxon>
        <taxon>Halococcus</taxon>
    </lineage>
</organism>
<feature type="transmembrane region" description="Helical" evidence="6">
    <location>
        <begin position="126"/>
        <end position="150"/>
    </location>
</feature>
<dbReference type="InterPro" id="IPR000292">
    <property type="entry name" value="For/NO2_transpt"/>
</dbReference>
<evidence type="ECO:0000313" key="7">
    <source>
        <dbReference type="EMBL" id="EMA52349.1"/>
    </source>
</evidence>
<dbReference type="GO" id="GO:0005886">
    <property type="term" value="C:plasma membrane"/>
    <property type="evidence" value="ECO:0007669"/>
    <property type="project" value="TreeGrafter"/>
</dbReference>
<dbReference type="PATRIC" id="fig|931277.6.peg.12"/>
<keyword evidence="4 6" id="KW-0472">Membrane</keyword>
<keyword evidence="3 6" id="KW-1133">Transmembrane helix</keyword>
<dbReference type="Proteomes" id="UP000011568">
    <property type="component" value="Unassembled WGS sequence"/>
</dbReference>
<dbReference type="RefSeq" id="WP_004050924.1">
    <property type="nucleotide sequence ID" value="NZ_AOMC01000002.1"/>
</dbReference>
<evidence type="ECO:0000256" key="6">
    <source>
        <dbReference type="SAM" id="Phobius"/>
    </source>
</evidence>
<dbReference type="STRING" id="931277.C448_00060"/>
<evidence type="ECO:0000256" key="1">
    <source>
        <dbReference type="ARBA" id="ARBA00004141"/>
    </source>
</evidence>
<reference evidence="7 8" key="1">
    <citation type="journal article" date="2014" name="PLoS Genet.">
        <title>Phylogenetically driven sequencing of extremely halophilic archaea reveals strategies for static and dynamic osmo-response.</title>
        <authorList>
            <person name="Becker E.A."/>
            <person name="Seitzer P.M."/>
            <person name="Tritt A."/>
            <person name="Larsen D."/>
            <person name="Krusor M."/>
            <person name="Yao A.I."/>
            <person name="Wu D."/>
            <person name="Madern D."/>
            <person name="Eisen J.A."/>
            <person name="Darling A.E."/>
            <person name="Facciotti M.T."/>
        </authorList>
    </citation>
    <scope>NUCLEOTIDE SEQUENCE [LARGE SCALE GENOMIC DNA]</scope>
    <source>
        <strain evidence="7 8">DSM 1307</strain>
    </source>
</reference>
<keyword evidence="2 6" id="KW-0812">Transmembrane</keyword>
<dbReference type="PANTHER" id="PTHR30520:SF2">
    <property type="entry name" value="INNER MEMBRANE PROTEIN YFDC"/>
    <property type="match status" value="1"/>
</dbReference>
<evidence type="ECO:0000313" key="8">
    <source>
        <dbReference type="Proteomes" id="UP000011568"/>
    </source>
</evidence>
<evidence type="ECO:0000256" key="5">
    <source>
        <dbReference type="SAM" id="MobiDB-lite"/>
    </source>
</evidence>
<feature type="compositionally biased region" description="Acidic residues" evidence="5">
    <location>
        <begin position="1"/>
        <end position="16"/>
    </location>
</feature>
<sequence length="289" mass="30105">MSGDVTEDDTTDEESSPEPTLAARQILGRELENALKQIRRPASGLFVSAIAAGLNVSFGALLMGMALTFSGGFESSFVTRFVLANVSTVGFVIVIIGQTELFTAHTTLGVLPVMDRRASIAELGKLWGVVLVGNLIGCTVFAGFIAVAGPPLGIVTPAAAGMLADALLPLPWWAILLSGVIAGWLMGLATWLVAAGRDTIGQVVLIWMITGVIGFGPFHHALLGTTELLSAMFRGQGISIAQFVHFLLWTTVGNAVGGTVFVALLNYGQAIKAGEPGDVEVDPESLGKS</sequence>
<dbReference type="OrthoDB" id="117182at2157"/>
<accession>M0N5E7</accession>
<feature type="transmembrane region" description="Helical" evidence="6">
    <location>
        <begin position="45"/>
        <end position="69"/>
    </location>
</feature>
<feature type="transmembrane region" description="Helical" evidence="6">
    <location>
        <begin position="170"/>
        <end position="192"/>
    </location>
</feature>
<dbReference type="PANTHER" id="PTHR30520">
    <property type="entry name" value="FORMATE TRANSPORTER-RELATED"/>
    <property type="match status" value="1"/>
</dbReference>
<proteinExistence type="predicted"/>
<gene>
    <name evidence="7" type="ORF">C448_00060</name>
</gene>
<dbReference type="AlphaFoldDB" id="M0N5E7"/>
<comment type="subcellular location">
    <subcellularLocation>
        <location evidence="1">Membrane</location>
        <topology evidence="1">Multi-pass membrane protein</topology>
    </subcellularLocation>
</comment>
<evidence type="ECO:0000256" key="4">
    <source>
        <dbReference type="ARBA" id="ARBA00023136"/>
    </source>
</evidence>
<feature type="transmembrane region" description="Helical" evidence="6">
    <location>
        <begin position="243"/>
        <end position="265"/>
    </location>
</feature>
<dbReference type="GO" id="GO:0015499">
    <property type="term" value="F:formate transmembrane transporter activity"/>
    <property type="evidence" value="ECO:0007669"/>
    <property type="project" value="TreeGrafter"/>
</dbReference>
<feature type="transmembrane region" description="Helical" evidence="6">
    <location>
        <begin position="204"/>
        <end position="223"/>
    </location>
</feature>
<dbReference type="EMBL" id="AOMC01000002">
    <property type="protein sequence ID" value="EMA52349.1"/>
    <property type="molecule type" value="Genomic_DNA"/>
</dbReference>
<comment type="caution">
    <text evidence="7">The sequence shown here is derived from an EMBL/GenBank/DDBJ whole genome shotgun (WGS) entry which is preliminary data.</text>
</comment>
<evidence type="ECO:0000256" key="3">
    <source>
        <dbReference type="ARBA" id="ARBA00022989"/>
    </source>
</evidence>
<dbReference type="InterPro" id="IPR023271">
    <property type="entry name" value="Aquaporin-like"/>
</dbReference>
<name>M0N5E7_HALMO</name>
<keyword evidence="8" id="KW-1185">Reference proteome</keyword>
<feature type="region of interest" description="Disordered" evidence="5">
    <location>
        <begin position="1"/>
        <end position="20"/>
    </location>
</feature>